<organism evidence="2">
    <name type="scientific">uncultured organism</name>
    <dbReference type="NCBI Taxonomy" id="155900"/>
    <lineage>
        <taxon>unclassified sequences</taxon>
        <taxon>environmental samples</taxon>
    </lineage>
</organism>
<dbReference type="EMBL" id="KP892657">
    <property type="protein sequence ID" value="AKI85285.1"/>
    <property type="molecule type" value="Genomic_DNA"/>
</dbReference>
<proteinExistence type="predicted"/>
<evidence type="ECO:0000313" key="2">
    <source>
        <dbReference type="EMBL" id="AKI85285.1"/>
    </source>
</evidence>
<evidence type="ECO:0000256" key="1">
    <source>
        <dbReference type="SAM" id="MobiDB-lite"/>
    </source>
</evidence>
<dbReference type="AlphaFoldDB" id="A0A0G2YFR4"/>
<protein>
    <submittedName>
        <fullName evidence="2">Uncharacterized protein</fullName>
    </submittedName>
</protein>
<sequence length="61" mass="6705">MHLTVTLLVHDSSSASNTPNHTPARGVETSMGGNGWCHSGQVPEERVCRRVRLRRAPAARR</sequence>
<accession>A0A0G2YFR4</accession>
<name>A0A0G2YFR4_9ZZZZ</name>
<feature type="compositionally biased region" description="Polar residues" evidence="1">
    <location>
        <begin position="11"/>
        <end position="21"/>
    </location>
</feature>
<feature type="region of interest" description="Disordered" evidence="1">
    <location>
        <begin position="1"/>
        <end position="40"/>
    </location>
</feature>
<reference evidence="2" key="1">
    <citation type="journal article" date="2015" name="Front. Microbiol.">
        <title>Identification of novel esterase-active enzymes from hot environments by use of the host bacterium Thermus thermophilus.</title>
        <authorList>
            <person name="Leis B."/>
            <person name="Angelov A."/>
            <person name="Mientus M."/>
            <person name="Li H."/>
            <person name="Pham V.T."/>
            <person name="Lauinger B."/>
            <person name="Bongen P."/>
            <person name="Pietruszka J."/>
            <person name="Goncalves L.G."/>
            <person name="Santos H."/>
            <person name="Liebl W."/>
        </authorList>
    </citation>
    <scope>NUCLEOTIDE SEQUENCE</scope>
</reference>